<dbReference type="PANTHER" id="PTHR11557:SF0">
    <property type="entry name" value="PORPHOBILINOGEN DEAMINASE"/>
    <property type="match status" value="1"/>
</dbReference>
<evidence type="ECO:0000256" key="5">
    <source>
        <dbReference type="ARBA" id="ARBA00012655"/>
    </source>
</evidence>
<dbReference type="AlphaFoldDB" id="A0A0C5BR28"/>
<dbReference type="eggNOG" id="COG0181">
    <property type="taxonomic scope" value="Bacteria"/>
</dbReference>
<dbReference type="GO" id="GO:0005737">
    <property type="term" value="C:cytoplasm"/>
    <property type="evidence" value="ECO:0007669"/>
    <property type="project" value="UniProtKB-UniRule"/>
</dbReference>
<dbReference type="SUPFAM" id="SSF54782">
    <property type="entry name" value="Porphobilinogen deaminase (hydroxymethylbilane synthase), C-terminal domain"/>
    <property type="match status" value="1"/>
</dbReference>
<evidence type="ECO:0000313" key="12">
    <source>
        <dbReference type="EMBL" id="KKM46075.1"/>
    </source>
</evidence>
<dbReference type="GO" id="GO:0006783">
    <property type="term" value="P:heme biosynthetic process"/>
    <property type="evidence" value="ECO:0007669"/>
    <property type="project" value="TreeGrafter"/>
</dbReference>
<dbReference type="KEGG" id="rtc:APU90_04475"/>
<evidence type="ECO:0000256" key="3">
    <source>
        <dbReference type="ARBA" id="ARBA00005638"/>
    </source>
</evidence>
<dbReference type="NCBIfam" id="TIGR00212">
    <property type="entry name" value="hemC"/>
    <property type="match status" value="1"/>
</dbReference>
<dbReference type="FunFam" id="3.40.190.10:FF:000005">
    <property type="entry name" value="Porphobilinogen deaminase"/>
    <property type="match status" value="1"/>
</dbReference>
<evidence type="ECO:0000313" key="14">
    <source>
        <dbReference type="Proteomes" id="UP000052979"/>
    </source>
</evidence>
<dbReference type="Proteomes" id="UP000052979">
    <property type="component" value="Unassembled WGS sequence"/>
</dbReference>
<evidence type="ECO:0000313" key="15">
    <source>
        <dbReference type="Proteomes" id="UP000237966"/>
    </source>
</evidence>
<dbReference type="Gene3D" id="3.40.190.10">
    <property type="entry name" value="Periplasmic binding protein-like II"/>
    <property type="match status" value="2"/>
</dbReference>
<feature type="domain" description="Porphobilinogen deaminase N-terminal" evidence="10">
    <location>
        <begin position="3"/>
        <end position="207"/>
    </location>
</feature>
<reference evidence="12 14" key="1">
    <citation type="submission" date="2015-04" db="EMBL/GenBank/DDBJ databases">
        <title>Draft genome sequence of Rathayibacter toxicus strain FH-142 (AKA 70134 or CS 32), a Western Australian isolate.</title>
        <authorList>
            <consortium name="Consortium for Microbial Forensics and Genomics (microFORGE)"/>
            <person name="Knight B.M."/>
            <person name="Roberts D.P."/>
            <person name="Lin D."/>
            <person name="Hari K."/>
            <person name="Fletcher J."/>
            <person name="Melcher U."/>
            <person name="Blagden T."/>
            <person name="Luster D.G."/>
            <person name="Sechler A.J."/>
            <person name="Schneider W.L."/>
            <person name="Winegar R.A."/>
        </authorList>
    </citation>
    <scope>NUCLEOTIDE SEQUENCE [LARGE SCALE GENOMIC DNA]</scope>
    <source>
        <strain evidence="12 14">FH142</strain>
    </source>
</reference>
<dbReference type="InterPro" id="IPR022417">
    <property type="entry name" value="Porphobilin_deaminase_N"/>
</dbReference>
<dbReference type="EC" id="2.5.1.61" evidence="5 9"/>
<dbReference type="SUPFAM" id="SSF53850">
    <property type="entry name" value="Periplasmic binding protein-like II"/>
    <property type="match status" value="1"/>
</dbReference>
<evidence type="ECO:0000256" key="6">
    <source>
        <dbReference type="ARBA" id="ARBA00022679"/>
    </source>
</evidence>
<dbReference type="Pfam" id="PF03900">
    <property type="entry name" value="Porphobil_deamC"/>
    <property type="match status" value="1"/>
</dbReference>
<dbReference type="KEGG" id="rtx:TI83_02010"/>
<dbReference type="Pfam" id="PF01379">
    <property type="entry name" value="Porphobil_deam"/>
    <property type="match status" value="1"/>
</dbReference>
<comment type="function">
    <text evidence="2">Tetrapolymerization of the monopyrrole PBG into the hydroxymethylbilane pre-uroporphyrinogen in several discrete steps.</text>
</comment>
<dbReference type="InterPro" id="IPR022419">
    <property type="entry name" value="Porphobilin_deaminase_cofac_BS"/>
</dbReference>
<dbReference type="PROSITE" id="PS00533">
    <property type="entry name" value="PORPHOBILINOGEN_DEAM"/>
    <property type="match status" value="1"/>
</dbReference>
<dbReference type="InterPro" id="IPR000860">
    <property type="entry name" value="HemC"/>
</dbReference>
<dbReference type="EMBL" id="PSWU01000004">
    <property type="protein sequence ID" value="PPI16167.1"/>
    <property type="molecule type" value="Genomic_DNA"/>
</dbReference>
<evidence type="ECO:0000259" key="10">
    <source>
        <dbReference type="Pfam" id="PF01379"/>
    </source>
</evidence>
<evidence type="ECO:0000256" key="1">
    <source>
        <dbReference type="ARBA" id="ARBA00001916"/>
    </source>
</evidence>
<dbReference type="STRING" id="145458.APU90_04475"/>
<protein>
    <recommendedName>
        <fullName evidence="5 9">Hydroxymethylbilane synthase</fullName>
        <ecNumber evidence="5 9">2.5.1.61</ecNumber>
    </recommendedName>
</protein>
<keyword evidence="6" id="KW-0808">Transferase</keyword>
<evidence type="ECO:0000256" key="4">
    <source>
        <dbReference type="ARBA" id="ARBA00011245"/>
    </source>
</evidence>
<evidence type="ECO:0000259" key="11">
    <source>
        <dbReference type="Pfam" id="PF03900"/>
    </source>
</evidence>
<evidence type="ECO:0000256" key="8">
    <source>
        <dbReference type="ARBA" id="ARBA00048169"/>
    </source>
</evidence>
<sequence length="333" mass="33936">MTIRIGTRASALAVAQTQRTAELMSAAGGVSVELVRIESDGDRMRGSLASLGGTGVFVSALRDALLAGHCDAVVHSLKDLPTVPVEGLLVGAVPEREDPHDALCAREGRTLATLPPGARVGTGSPRRRAALLAARPDLEIVDIRGNIDTRLRRVSADSDSPLDAIVLAVSGLRRLGRTEAITELLEFDVSPHAPGQGALGIEVRDEQPSEQLSAALAAVEHVPTRAAVTAERSLLASLEAGCAAPIGASAAVGSDRIVVTGVVFAVDGSASLTRKISEPIGSGSFAGCRRGADSQYGGRELPVIEAAFRCGSLLADALLGAGAADLAPLGASS</sequence>
<accession>A0A0C5BR28</accession>
<dbReference type="PRINTS" id="PR00151">
    <property type="entry name" value="PORPHBDMNASE"/>
</dbReference>
<dbReference type="RefSeq" id="WP_042733810.1">
    <property type="nucleotide sequence ID" value="NZ_CP010848.1"/>
</dbReference>
<evidence type="ECO:0000256" key="7">
    <source>
        <dbReference type="ARBA" id="ARBA00023244"/>
    </source>
</evidence>
<dbReference type="GO" id="GO:0004418">
    <property type="term" value="F:hydroxymethylbilane synthase activity"/>
    <property type="evidence" value="ECO:0007669"/>
    <property type="project" value="UniProtKB-UniRule"/>
</dbReference>
<dbReference type="PIRSF" id="PIRSF001438">
    <property type="entry name" value="4pyrrol_synth_OHMeBilane_synth"/>
    <property type="match status" value="1"/>
</dbReference>
<comment type="similarity">
    <text evidence="3">Belongs to the HMBS family.</text>
</comment>
<comment type="cofactor">
    <cofactor evidence="1">
        <name>dipyrromethane</name>
        <dbReference type="ChEBI" id="CHEBI:60342"/>
    </cofactor>
</comment>
<organism evidence="12 14">
    <name type="scientific">Rathayibacter toxicus</name>
    <dbReference type="NCBI Taxonomy" id="145458"/>
    <lineage>
        <taxon>Bacteria</taxon>
        <taxon>Bacillati</taxon>
        <taxon>Actinomycetota</taxon>
        <taxon>Actinomycetes</taxon>
        <taxon>Micrococcales</taxon>
        <taxon>Microbacteriaceae</taxon>
        <taxon>Rathayibacter</taxon>
    </lineage>
</organism>
<gene>
    <name evidence="13" type="ORF">C5C51_01770</name>
    <name evidence="12" type="ORF">VT73_03020</name>
</gene>
<evidence type="ECO:0000256" key="2">
    <source>
        <dbReference type="ARBA" id="ARBA00002869"/>
    </source>
</evidence>
<dbReference type="InterPro" id="IPR036803">
    <property type="entry name" value="Porphobilinogen_deaminase_C_sf"/>
</dbReference>
<dbReference type="OrthoDB" id="9810298at2"/>
<name>A0A0C5BR28_9MICO</name>
<reference evidence="13 15" key="2">
    <citation type="submission" date="2018-02" db="EMBL/GenBank/DDBJ databases">
        <title>Bacteriophage NCPPB3778 and a type I-E CRISPR drive the evolution of the US Biological Select Agent, Rathayibacter toxicus.</title>
        <authorList>
            <person name="Davis E.W.II."/>
            <person name="Tabima J.F."/>
            <person name="Weisberg A.J."/>
            <person name="Lopes L.D."/>
            <person name="Wiseman M.S."/>
            <person name="Wiseman M.S."/>
            <person name="Pupko T."/>
            <person name="Belcher M.S."/>
            <person name="Sechler A.J."/>
            <person name="Tancos M.A."/>
            <person name="Schroeder B.K."/>
            <person name="Murray T.D."/>
            <person name="Luster D.G."/>
            <person name="Schneider W.L."/>
            <person name="Rogers E."/>
            <person name="Andreote F.D."/>
            <person name="Grunwald N.J."/>
            <person name="Putnam M.L."/>
            <person name="Chang J.H."/>
        </authorList>
    </citation>
    <scope>NUCLEOTIDE SEQUENCE [LARGE SCALE GENOMIC DNA]</scope>
    <source>
        <strain evidence="13 15">FH99</strain>
    </source>
</reference>
<proteinExistence type="inferred from homology"/>
<comment type="caution">
    <text evidence="12">The sequence shown here is derived from an EMBL/GenBank/DDBJ whole genome shotgun (WGS) entry which is preliminary data.</text>
</comment>
<dbReference type="Gene3D" id="3.30.160.40">
    <property type="entry name" value="Porphobilinogen deaminase, C-terminal domain"/>
    <property type="match status" value="1"/>
</dbReference>
<dbReference type="PATRIC" id="fig|145458.7.peg.476"/>
<keyword evidence="14" id="KW-1185">Reference proteome</keyword>
<dbReference type="GeneID" id="93667964"/>
<keyword evidence="7" id="KW-0627">Porphyrin biosynthesis</keyword>
<dbReference type="Proteomes" id="UP000237966">
    <property type="component" value="Unassembled WGS sequence"/>
</dbReference>
<comment type="catalytic activity">
    <reaction evidence="8">
        <text>4 porphobilinogen + H2O = hydroxymethylbilane + 4 NH4(+)</text>
        <dbReference type="Rhea" id="RHEA:13185"/>
        <dbReference type="ChEBI" id="CHEBI:15377"/>
        <dbReference type="ChEBI" id="CHEBI:28938"/>
        <dbReference type="ChEBI" id="CHEBI:57845"/>
        <dbReference type="ChEBI" id="CHEBI:58126"/>
        <dbReference type="EC" id="2.5.1.61"/>
    </reaction>
</comment>
<dbReference type="InterPro" id="IPR022418">
    <property type="entry name" value="Porphobilinogen_deaminase_C"/>
</dbReference>
<feature type="domain" description="Porphobilinogen deaminase C-terminal" evidence="11">
    <location>
        <begin position="227"/>
        <end position="273"/>
    </location>
</feature>
<evidence type="ECO:0000256" key="9">
    <source>
        <dbReference type="NCBIfam" id="TIGR00212"/>
    </source>
</evidence>
<dbReference type="EMBL" id="LBFI01000024">
    <property type="protein sequence ID" value="KKM46075.1"/>
    <property type="molecule type" value="Genomic_DNA"/>
</dbReference>
<comment type="subunit">
    <text evidence="4">Monomer.</text>
</comment>
<evidence type="ECO:0000313" key="13">
    <source>
        <dbReference type="EMBL" id="PPI16167.1"/>
    </source>
</evidence>
<dbReference type="PANTHER" id="PTHR11557">
    <property type="entry name" value="PORPHOBILINOGEN DEAMINASE"/>
    <property type="match status" value="1"/>
</dbReference>